<keyword evidence="1" id="KW-0863">Zinc-finger</keyword>
<comment type="caution">
    <text evidence="4">The sequence shown here is derived from an EMBL/GenBank/DDBJ whole genome shotgun (WGS) entry which is preliminary data.</text>
</comment>
<sequence length="262" mass="28810">MEVTSIARDGRVSISSRSDSSDSESMTKSHSSHRNFPSRRYFMSNPVHPLSIPSGTPKRGVFGFSQFRSTTPLREKHRFSSASCSVDLWEEATDPPAETDGLTSRSLNVSDSPIKCGLCDRFLSQRSPWSSKRIVRTSDMPVAGVLSCRHVFHAECLDQTTPKARKSDPPCPVCARLEEGSSPGQRTGFLKLSGPSKPWGCALAGDCVEGSRNTILSLNRNRIRKSLSLKANLGKEFPGKLRKTDSPCSSQWFVESMDHATT</sequence>
<proteinExistence type="predicted"/>
<dbReference type="PROSITE" id="PS50089">
    <property type="entry name" value="ZF_RING_2"/>
    <property type="match status" value="1"/>
</dbReference>
<dbReference type="EMBL" id="CAMAPE010000080">
    <property type="protein sequence ID" value="CAH9119880.1"/>
    <property type="molecule type" value="Genomic_DNA"/>
</dbReference>
<dbReference type="SMART" id="SM00184">
    <property type="entry name" value="RING"/>
    <property type="match status" value="1"/>
</dbReference>
<feature type="region of interest" description="Disordered" evidence="2">
    <location>
        <begin position="1"/>
        <end position="39"/>
    </location>
</feature>
<reference evidence="4" key="1">
    <citation type="submission" date="2022-07" db="EMBL/GenBank/DDBJ databases">
        <authorList>
            <person name="Macas J."/>
            <person name="Novak P."/>
            <person name="Neumann P."/>
        </authorList>
    </citation>
    <scope>NUCLEOTIDE SEQUENCE</scope>
</reference>
<gene>
    <name evidence="4" type="ORF">CEURO_LOCUS22536</name>
</gene>
<dbReference type="PANTHER" id="PTHR31150">
    <property type="entry name" value="EXPRESSED PROTEIN"/>
    <property type="match status" value="1"/>
</dbReference>
<evidence type="ECO:0000313" key="4">
    <source>
        <dbReference type="EMBL" id="CAH9119880.1"/>
    </source>
</evidence>
<keyword evidence="5" id="KW-1185">Reference proteome</keyword>
<evidence type="ECO:0000313" key="5">
    <source>
        <dbReference type="Proteomes" id="UP001152484"/>
    </source>
</evidence>
<evidence type="ECO:0000256" key="2">
    <source>
        <dbReference type="SAM" id="MobiDB-lite"/>
    </source>
</evidence>
<organism evidence="4 5">
    <name type="scientific">Cuscuta europaea</name>
    <name type="common">European dodder</name>
    <dbReference type="NCBI Taxonomy" id="41803"/>
    <lineage>
        <taxon>Eukaryota</taxon>
        <taxon>Viridiplantae</taxon>
        <taxon>Streptophyta</taxon>
        <taxon>Embryophyta</taxon>
        <taxon>Tracheophyta</taxon>
        <taxon>Spermatophyta</taxon>
        <taxon>Magnoliopsida</taxon>
        <taxon>eudicotyledons</taxon>
        <taxon>Gunneridae</taxon>
        <taxon>Pentapetalae</taxon>
        <taxon>asterids</taxon>
        <taxon>lamiids</taxon>
        <taxon>Solanales</taxon>
        <taxon>Convolvulaceae</taxon>
        <taxon>Cuscuteae</taxon>
        <taxon>Cuscuta</taxon>
        <taxon>Cuscuta subgen. Cuscuta</taxon>
    </lineage>
</organism>
<dbReference type="PANTHER" id="PTHR31150:SF23">
    <property type="entry name" value="MANDELONITRILE LYASE-RELATED"/>
    <property type="match status" value="1"/>
</dbReference>
<dbReference type="AlphaFoldDB" id="A0A9P1EPA4"/>
<feature type="domain" description="RING-type" evidence="3">
    <location>
        <begin position="116"/>
        <end position="174"/>
    </location>
</feature>
<dbReference type="Proteomes" id="UP001152484">
    <property type="component" value="Unassembled WGS sequence"/>
</dbReference>
<dbReference type="OrthoDB" id="416496at2759"/>
<evidence type="ECO:0000259" key="3">
    <source>
        <dbReference type="PROSITE" id="PS50089"/>
    </source>
</evidence>
<dbReference type="SUPFAM" id="SSF57850">
    <property type="entry name" value="RING/U-box"/>
    <property type="match status" value="1"/>
</dbReference>
<dbReference type="InterPro" id="IPR001841">
    <property type="entry name" value="Znf_RING"/>
</dbReference>
<protein>
    <recommendedName>
        <fullName evidence="3">RING-type domain-containing protein</fullName>
    </recommendedName>
</protein>
<feature type="compositionally biased region" description="Low complexity" evidence="2">
    <location>
        <begin position="12"/>
        <end position="29"/>
    </location>
</feature>
<evidence type="ECO:0000256" key="1">
    <source>
        <dbReference type="PROSITE-ProRule" id="PRU00175"/>
    </source>
</evidence>
<dbReference type="GO" id="GO:0008270">
    <property type="term" value="F:zinc ion binding"/>
    <property type="evidence" value="ECO:0007669"/>
    <property type="project" value="UniProtKB-KW"/>
</dbReference>
<keyword evidence="1" id="KW-0862">Zinc</keyword>
<dbReference type="Gene3D" id="3.30.40.10">
    <property type="entry name" value="Zinc/RING finger domain, C3HC4 (zinc finger)"/>
    <property type="match status" value="1"/>
</dbReference>
<name>A0A9P1EPA4_CUSEU</name>
<accession>A0A9P1EPA4</accession>
<keyword evidence="1" id="KW-0479">Metal-binding</keyword>
<dbReference type="InterPro" id="IPR013083">
    <property type="entry name" value="Znf_RING/FYVE/PHD"/>
</dbReference>